<dbReference type="GO" id="GO:0005576">
    <property type="term" value="C:extracellular region"/>
    <property type="evidence" value="ECO:0007669"/>
    <property type="project" value="UniProtKB-SubCell"/>
</dbReference>
<dbReference type="InterPro" id="IPR009003">
    <property type="entry name" value="Peptidase_S1_PA"/>
</dbReference>
<reference evidence="10 11" key="1">
    <citation type="journal article" date="2020" name="G3 (Bethesda)">
        <title>Improved Reference Genome for Cyclotella cryptica CCMP332, a Model for Cell Wall Morphogenesis, Salinity Adaptation, and Lipid Production in Diatoms (Bacillariophyta).</title>
        <authorList>
            <person name="Roberts W.R."/>
            <person name="Downey K.M."/>
            <person name="Ruck E.C."/>
            <person name="Traller J.C."/>
            <person name="Alverson A.J."/>
        </authorList>
    </citation>
    <scope>NUCLEOTIDE SEQUENCE [LARGE SCALE GENOMIC DNA]</scope>
    <source>
        <strain evidence="10 11">CCMP332</strain>
    </source>
</reference>
<keyword evidence="5" id="KW-0843">Virulence</keyword>
<comment type="caution">
    <text evidence="10">The sequence shown here is derived from an EMBL/GenBank/DDBJ whole genome shotgun (WGS) entry which is preliminary data.</text>
</comment>
<dbReference type="PROSITE" id="PS50240">
    <property type="entry name" value="TRYPSIN_DOM"/>
    <property type="match status" value="1"/>
</dbReference>
<dbReference type="Pfam" id="PF00089">
    <property type="entry name" value="Trypsin"/>
    <property type="match status" value="1"/>
</dbReference>
<gene>
    <name evidence="10" type="ORF">HJC23_001374</name>
</gene>
<evidence type="ECO:0000313" key="11">
    <source>
        <dbReference type="Proteomes" id="UP001516023"/>
    </source>
</evidence>
<evidence type="ECO:0000256" key="7">
    <source>
        <dbReference type="ARBA" id="ARBA00023180"/>
    </source>
</evidence>
<proteinExistence type="inferred from homology"/>
<protein>
    <recommendedName>
        <fullName evidence="9">Peptidase S1 domain-containing protein</fullName>
    </recommendedName>
</protein>
<evidence type="ECO:0000256" key="3">
    <source>
        <dbReference type="ARBA" id="ARBA00022525"/>
    </source>
</evidence>
<dbReference type="InterPro" id="IPR001254">
    <property type="entry name" value="Trypsin_dom"/>
</dbReference>
<keyword evidence="3" id="KW-0964">Secreted</keyword>
<evidence type="ECO:0000256" key="4">
    <source>
        <dbReference type="ARBA" id="ARBA00022729"/>
    </source>
</evidence>
<keyword evidence="11" id="KW-1185">Reference proteome</keyword>
<feature type="chain" id="PRO_5044874483" description="Peptidase S1 domain-containing protein" evidence="8">
    <location>
        <begin position="18"/>
        <end position="320"/>
    </location>
</feature>
<dbReference type="InterPro" id="IPR001314">
    <property type="entry name" value="Peptidase_S1A"/>
</dbReference>
<dbReference type="PANTHER" id="PTHR24276">
    <property type="entry name" value="POLYSERASE-RELATED"/>
    <property type="match status" value="1"/>
</dbReference>
<accession>A0ABD3P7Y9</accession>
<dbReference type="Gene3D" id="2.40.10.10">
    <property type="entry name" value="Trypsin-like serine proteases"/>
    <property type="match status" value="1"/>
</dbReference>
<evidence type="ECO:0000313" key="10">
    <source>
        <dbReference type="EMBL" id="KAL3784175.1"/>
    </source>
</evidence>
<feature type="signal peptide" evidence="8">
    <location>
        <begin position="1"/>
        <end position="17"/>
    </location>
</feature>
<evidence type="ECO:0000256" key="1">
    <source>
        <dbReference type="ARBA" id="ARBA00004613"/>
    </source>
</evidence>
<comment type="similarity">
    <text evidence="2">Belongs to the peptidase S1 family.</text>
</comment>
<feature type="domain" description="Peptidase S1" evidence="9">
    <location>
        <begin position="44"/>
        <end position="282"/>
    </location>
</feature>
<dbReference type="PROSITE" id="PS00135">
    <property type="entry name" value="TRYPSIN_SER"/>
    <property type="match status" value="1"/>
</dbReference>
<dbReference type="SMART" id="SM00020">
    <property type="entry name" value="Tryp_SPc"/>
    <property type="match status" value="1"/>
</dbReference>
<dbReference type="InterPro" id="IPR033116">
    <property type="entry name" value="TRYPSIN_SER"/>
</dbReference>
<keyword evidence="4 8" id="KW-0732">Signal</keyword>
<evidence type="ECO:0000256" key="6">
    <source>
        <dbReference type="ARBA" id="ARBA00023157"/>
    </source>
</evidence>
<dbReference type="InterPro" id="IPR043504">
    <property type="entry name" value="Peptidase_S1_PA_chymotrypsin"/>
</dbReference>
<dbReference type="CDD" id="cd00190">
    <property type="entry name" value="Tryp_SPc"/>
    <property type="match status" value="1"/>
</dbReference>
<organism evidence="10 11">
    <name type="scientific">Cyclotella cryptica</name>
    <dbReference type="NCBI Taxonomy" id="29204"/>
    <lineage>
        <taxon>Eukaryota</taxon>
        <taxon>Sar</taxon>
        <taxon>Stramenopiles</taxon>
        <taxon>Ochrophyta</taxon>
        <taxon>Bacillariophyta</taxon>
        <taxon>Coscinodiscophyceae</taxon>
        <taxon>Thalassiosirophycidae</taxon>
        <taxon>Stephanodiscales</taxon>
        <taxon>Stephanodiscaceae</taxon>
        <taxon>Cyclotella</taxon>
    </lineage>
</organism>
<evidence type="ECO:0000256" key="5">
    <source>
        <dbReference type="ARBA" id="ARBA00023026"/>
    </source>
</evidence>
<evidence type="ECO:0000256" key="8">
    <source>
        <dbReference type="SAM" id="SignalP"/>
    </source>
</evidence>
<evidence type="ECO:0000259" key="9">
    <source>
        <dbReference type="PROSITE" id="PS50240"/>
    </source>
</evidence>
<keyword evidence="7" id="KW-0325">Glycoprotein</keyword>
<sequence length="320" mass="34467">MLTQTLIISSLATLIAAEKREGEAGNVIHHSKSHMNFLSMQPRIIGGAETPVDRYPYAVSLQSTQHFCGATIIAPDVLFTAAHCAIIDFSDVTAVIGSHDLEGKTPSGDGTVDKVPPVRVYVHPEYDASTNENDFALVFLPRPTTAGVEYVRLNSDPEFPSQADVLTAMGWGDTTVEDGYDLSDVLLGVDLDYIPNDVCDASSDGIDTYQGLVKDSMICASKSGRDGCQGDSGGPIIVKGSDHTKDVQVGVSSWGYGCASPDFPGVYSRVSNGYRWIRNRVCRRSVDPPEWFDCWKKKSLALRFAINGKNGGGKKKSGPP</sequence>
<dbReference type="AlphaFoldDB" id="A0ABD3P7Y9"/>
<dbReference type="FunFam" id="2.40.10.10:FF:000054">
    <property type="entry name" value="Complement C1r subcomponent"/>
    <property type="match status" value="1"/>
</dbReference>
<dbReference type="PRINTS" id="PR00722">
    <property type="entry name" value="CHYMOTRYPSIN"/>
</dbReference>
<dbReference type="EMBL" id="JABMIG020000241">
    <property type="protein sequence ID" value="KAL3784175.1"/>
    <property type="molecule type" value="Genomic_DNA"/>
</dbReference>
<dbReference type="PANTHER" id="PTHR24276:SF91">
    <property type="entry name" value="AT26814P-RELATED"/>
    <property type="match status" value="1"/>
</dbReference>
<comment type="subcellular location">
    <subcellularLocation>
        <location evidence="1">Secreted</location>
    </subcellularLocation>
</comment>
<dbReference type="SUPFAM" id="SSF50494">
    <property type="entry name" value="Trypsin-like serine proteases"/>
    <property type="match status" value="1"/>
</dbReference>
<name>A0ABD3P7Y9_9STRA</name>
<dbReference type="Proteomes" id="UP001516023">
    <property type="component" value="Unassembled WGS sequence"/>
</dbReference>
<keyword evidence="6" id="KW-1015">Disulfide bond</keyword>
<evidence type="ECO:0000256" key="2">
    <source>
        <dbReference type="ARBA" id="ARBA00007664"/>
    </source>
</evidence>
<dbReference type="InterPro" id="IPR050430">
    <property type="entry name" value="Peptidase_S1"/>
</dbReference>